<dbReference type="SUPFAM" id="SSF51658">
    <property type="entry name" value="Xylose isomerase-like"/>
    <property type="match status" value="1"/>
</dbReference>
<evidence type="ECO:0000256" key="1">
    <source>
        <dbReference type="SAM" id="SignalP"/>
    </source>
</evidence>
<evidence type="ECO:0000313" key="4">
    <source>
        <dbReference type="Proteomes" id="UP000509302"/>
    </source>
</evidence>
<dbReference type="AlphaFoldDB" id="A0A7H9ATA2"/>
<feature type="signal peptide" evidence="1">
    <location>
        <begin position="1"/>
        <end position="19"/>
    </location>
</feature>
<evidence type="ECO:0000259" key="2">
    <source>
        <dbReference type="Pfam" id="PF01261"/>
    </source>
</evidence>
<dbReference type="Gene3D" id="3.20.20.150">
    <property type="entry name" value="Divalent-metal-dependent TIM barrel enzymes"/>
    <property type="match status" value="1"/>
</dbReference>
<accession>A0A7H9ATA2</accession>
<keyword evidence="1" id="KW-0732">Signal</keyword>
<organism evidence="3 4">
    <name type="scientific">Costertonia aggregata</name>
    <dbReference type="NCBI Taxonomy" id="343403"/>
    <lineage>
        <taxon>Bacteria</taxon>
        <taxon>Pseudomonadati</taxon>
        <taxon>Bacteroidota</taxon>
        <taxon>Flavobacteriia</taxon>
        <taxon>Flavobacteriales</taxon>
        <taxon>Flavobacteriaceae</taxon>
        <taxon>Costertonia</taxon>
    </lineage>
</organism>
<gene>
    <name evidence="3" type="ORF">HYG79_15295</name>
</gene>
<dbReference type="PANTHER" id="PTHR12110:SF41">
    <property type="entry name" value="INOSOSE DEHYDRATASE"/>
    <property type="match status" value="1"/>
</dbReference>
<dbReference type="Pfam" id="PF01261">
    <property type="entry name" value="AP_endonuc_2"/>
    <property type="match status" value="1"/>
</dbReference>
<dbReference type="InterPro" id="IPR013022">
    <property type="entry name" value="Xyl_isomerase-like_TIM-brl"/>
</dbReference>
<sequence length="273" mass="30847">MMKKILCFCAALTATFALSAQEVGLQLYSLRNQFKKDVSGTLDLIKSWDIVKIEGGDSYGLPVAEFKAMLAERNFDIVSVQGGYLELKDDLNTVIQRAKDYDAEYVMCAWIDHKGDEFGISNTKEAVEVFNSAGKRLKEKGITLVYHPHGYEFRPYKNGTLFDYMAANAEHFDFEMDVYWFRHGGADPMAMLNKYPDKFKLMHLKDMQKGTKGNNTGHSDVETNVVLGTGQIDIAALVKRGKELGIEYMFIEDESSRSVKQIPQSLSFLQSIK</sequence>
<proteinExistence type="predicted"/>
<dbReference type="InterPro" id="IPR050312">
    <property type="entry name" value="IolE/XylAMocC-like"/>
</dbReference>
<feature type="chain" id="PRO_5029012726" evidence="1">
    <location>
        <begin position="20"/>
        <end position="273"/>
    </location>
</feature>
<dbReference type="RefSeq" id="WP_179242935.1">
    <property type="nucleotide sequence ID" value="NZ_CP058595.1"/>
</dbReference>
<dbReference type="PANTHER" id="PTHR12110">
    <property type="entry name" value="HYDROXYPYRUVATE ISOMERASE"/>
    <property type="match status" value="1"/>
</dbReference>
<name>A0A7H9ATA2_9FLAO</name>
<reference evidence="3 4" key="1">
    <citation type="journal article" date="2006" name="Int. J. Syst. Evol. Microbiol.">
        <title>Costertonia aggregata gen. nov., sp. nov., a mesophilic marine bacterium of the family Flavobacteriaceae, isolated from a mature biofilm.</title>
        <authorList>
            <person name="Kwon K.K."/>
            <person name="Lee Y.K."/>
            <person name="Lee H.K."/>
        </authorList>
    </citation>
    <scope>NUCLEOTIDE SEQUENCE [LARGE SCALE GENOMIC DNA]</scope>
    <source>
        <strain evidence="3 4">KCCM 42265</strain>
    </source>
</reference>
<dbReference type="Proteomes" id="UP000509302">
    <property type="component" value="Chromosome"/>
</dbReference>
<dbReference type="InterPro" id="IPR036237">
    <property type="entry name" value="Xyl_isomerase-like_sf"/>
</dbReference>
<evidence type="ECO:0000313" key="3">
    <source>
        <dbReference type="EMBL" id="QLG46656.1"/>
    </source>
</evidence>
<protein>
    <submittedName>
        <fullName evidence="3">TIM barrel protein</fullName>
    </submittedName>
</protein>
<feature type="domain" description="Xylose isomerase-like TIM barrel" evidence="2">
    <location>
        <begin position="59"/>
        <end position="271"/>
    </location>
</feature>
<dbReference type="EMBL" id="CP058595">
    <property type="protein sequence ID" value="QLG46656.1"/>
    <property type="molecule type" value="Genomic_DNA"/>
</dbReference>
<keyword evidence="4" id="KW-1185">Reference proteome</keyword>
<dbReference type="KEGG" id="cagg:HYG79_15295"/>